<dbReference type="GO" id="GO:0008270">
    <property type="term" value="F:zinc ion binding"/>
    <property type="evidence" value="ECO:0007669"/>
    <property type="project" value="InterPro"/>
</dbReference>
<dbReference type="GO" id="GO:0006730">
    <property type="term" value="P:one-carbon metabolic process"/>
    <property type="evidence" value="ECO:0007669"/>
    <property type="project" value="TreeGrafter"/>
</dbReference>
<feature type="non-terminal residue" evidence="3">
    <location>
        <position position="1"/>
    </location>
</feature>
<dbReference type="PANTHER" id="PTHR18952:SF208">
    <property type="entry name" value="CARBONIC ANHYDRASE XA-RELATED"/>
    <property type="match status" value="1"/>
</dbReference>
<dbReference type="AlphaFoldDB" id="A0A0K2TVV4"/>
<dbReference type="Pfam" id="PF00194">
    <property type="entry name" value="Carb_anhydrase"/>
    <property type="match status" value="1"/>
</dbReference>
<comment type="similarity">
    <text evidence="1">Belongs to the alpha-carbonic anhydrase family.</text>
</comment>
<dbReference type="OrthoDB" id="5978072at2759"/>
<evidence type="ECO:0000313" key="3">
    <source>
        <dbReference type="EMBL" id="CDW29950.1"/>
    </source>
</evidence>
<dbReference type="InterPro" id="IPR036398">
    <property type="entry name" value="CA_dom_sf"/>
</dbReference>
<dbReference type="Gene3D" id="3.10.200.10">
    <property type="entry name" value="Alpha carbonic anhydrase"/>
    <property type="match status" value="1"/>
</dbReference>
<evidence type="ECO:0000259" key="2">
    <source>
        <dbReference type="PROSITE" id="PS51144"/>
    </source>
</evidence>
<organism evidence="3">
    <name type="scientific">Lepeophtheirus salmonis</name>
    <name type="common">Salmon louse</name>
    <name type="synonym">Caligus salmonis</name>
    <dbReference type="NCBI Taxonomy" id="72036"/>
    <lineage>
        <taxon>Eukaryota</taxon>
        <taxon>Metazoa</taxon>
        <taxon>Ecdysozoa</taxon>
        <taxon>Arthropoda</taxon>
        <taxon>Crustacea</taxon>
        <taxon>Multicrustacea</taxon>
        <taxon>Hexanauplia</taxon>
        <taxon>Copepoda</taxon>
        <taxon>Siphonostomatoida</taxon>
        <taxon>Caligidae</taxon>
        <taxon>Lepeophtheirus</taxon>
    </lineage>
</organism>
<dbReference type="SMART" id="SM01057">
    <property type="entry name" value="Carb_anhydrase"/>
    <property type="match status" value="1"/>
</dbReference>
<accession>A0A0K2TVV4</accession>
<dbReference type="InterPro" id="IPR001148">
    <property type="entry name" value="CA_dom"/>
</dbReference>
<dbReference type="EMBL" id="HACA01012589">
    <property type="protein sequence ID" value="CDW29950.1"/>
    <property type="molecule type" value="Transcribed_RNA"/>
</dbReference>
<feature type="domain" description="Alpha-carbonic anhydrase" evidence="2">
    <location>
        <begin position="10"/>
        <end position="270"/>
    </location>
</feature>
<evidence type="ECO:0000256" key="1">
    <source>
        <dbReference type="ARBA" id="ARBA00010718"/>
    </source>
</evidence>
<dbReference type="SUPFAM" id="SSF51069">
    <property type="entry name" value="Carbonic anhydrase"/>
    <property type="match status" value="1"/>
</dbReference>
<reference evidence="3" key="1">
    <citation type="submission" date="2014-05" db="EMBL/GenBank/DDBJ databases">
        <authorList>
            <person name="Chronopoulou M."/>
        </authorList>
    </citation>
    <scope>NUCLEOTIDE SEQUENCE</scope>
    <source>
        <tissue evidence="3">Whole organism</tissue>
    </source>
</reference>
<dbReference type="InterPro" id="IPR023561">
    <property type="entry name" value="Carbonic_anhydrase_a-class"/>
</dbReference>
<protein>
    <submittedName>
        <fullName evidence="3">Carbonic anhydraserelated protein 10like [Apis mellifera]</fullName>
    </submittedName>
</protein>
<name>A0A0K2TVV4_LEPSM</name>
<dbReference type="GO" id="GO:0004089">
    <property type="term" value="F:carbonate dehydratase activity"/>
    <property type="evidence" value="ECO:0007669"/>
    <property type="project" value="InterPro"/>
</dbReference>
<dbReference type="PROSITE" id="PS51144">
    <property type="entry name" value="ALPHA_CA_2"/>
    <property type="match status" value="1"/>
</dbReference>
<feature type="non-terminal residue" evidence="3">
    <location>
        <position position="277"/>
    </location>
</feature>
<proteinExistence type="inferred from homology"/>
<dbReference type="PANTHER" id="PTHR18952">
    <property type="entry name" value="CARBONIC ANHYDRASE"/>
    <property type="match status" value="1"/>
</dbReference>
<sequence length="277" mass="31240">VHSVGVSWEQWWTYEGISGASFWGLINPDWSLCHQGKMQSPINIDTQKIIYDPYLRDVSINEEKIEGELVNTGHGVNFKLDQKPMVNISEGPVFYNYPIYSISLHFGNNDESGSEHLLNGETYVGEIQIHGYNADLYDNYTRASYQSNGLVSLAIFLQIGEVSNPELRKITSNIHKVKYAGQYTGIFNFSLSKLIPDTKTYITYQGSITQPGCMETVTWMLINKPIYITPSQLQSLRKLMQGEVSDPRAPLGGNVRPTQPLNGRLMRTNLNIAPEEV</sequence>